<accession>A0A165MVY0</accession>
<keyword evidence="3" id="KW-1185">Reference proteome</keyword>
<evidence type="ECO:0000313" key="3">
    <source>
        <dbReference type="Proteomes" id="UP000076761"/>
    </source>
</evidence>
<dbReference type="AlphaFoldDB" id="A0A165MVY0"/>
<dbReference type="InParanoid" id="A0A165MVY0"/>
<dbReference type="Proteomes" id="UP000076761">
    <property type="component" value="Unassembled WGS sequence"/>
</dbReference>
<dbReference type="OrthoDB" id="2747778at2759"/>
<gene>
    <name evidence="2" type="ORF">NEOLEDRAFT_1142835</name>
</gene>
<organism evidence="2 3">
    <name type="scientific">Neolentinus lepideus HHB14362 ss-1</name>
    <dbReference type="NCBI Taxonomy" id="1314782"/>
    <lineage>
        <taxon>Eukaryota</taxon>
        <taxon>Fungi</taxon>
        <taxon>Dikarya</taxon>
        <taxon>Basidiomycota</taxon>
        <taxon>Agaricomycotina</taxon>
        <taxon>Agaricomycetes</taxon>
        <taxon>Gloeophyllales</taxon>
        <taxon>Gloeophyllaceae</taxon>
        <taxon>Neolentinus</taxon>
    </lineage>
</organism>
<proteinExistence type="predicted"/>
<sequence length="226" mass="25677">MYSSANSTLHYSCEVLAKGLTSNPLRARKTSQDHLISDGLPPAIRVTPLYRVRSACELLDAFLDATVGHEQLCNTSAHRGETEVNIIILCANSKAEHRSEGFLIDPDHSALMNNSASTSDPQDIVVTIRFLSVKYLTAKWCKHVPHHDLESIYWLLLHTYTEPDHLSFRSLERLWEDALFVHGDIRRHSREGPPSSDDVRARTWPSRRSDVDILGKKRHWHPKIGL</sequence>
<evidence type="ECO:0000313" key="2">
    <source>
        <dbReference type="EMBL" id="KZT18851.1"/>
    </source>
</evidence>
<dbReference type="EMBL" id="KV425659">
    <property type="protein sequence ID" value="KZT18851.1"/>
    <property type="molecule type" value="Genomic_DNA"/>
</dbReference>
<dbReference type="STRING" id="1314782.A0A165MVY0"/>
<feature type="domain" description="Fungal-type protein kinase" evidence="1">
    <location>
        <begin position="48"/>
        <end position="158"/>
    </location>
</feature>
<reference evidence="2 3" key="1">
    <citation type="journal article" date="2016" name="Mol. Biol. Evol.">
        <title>Comparative Genomics of Early-Diverging Mushroom-Forming Fungi Provides Insights into the Origins of Lignocellulose Decay Capabilities.</title>
        <authorList>
            <person name="Nagy L.G."/>
            <person name="Riley R."/>
            <person name="Tritt A."/>
            <person name="Adam C."/>
            <person name="Daum C."/>
            <person name="Floudas D."/>
            <person name="Sun H."/>
            <person name="Yadav J.S."/>
            <person name="Pangilinan J."/>
            <person name="Larsson K.H."/>
            <person name="Matsuura K."/>
            <person name="Barry K."/>
            <person name="Labutti K."/>
            <person name="Kuo R."/>
            <person name="Ohm R.A."/>
            <person name="Bhattacharya S.S."/>
            <person name="Shirouzu T."/>
            <person name="Yoshinaga Y."/>
            <person name="Martin F.M."/>
            <person name="Grigoriev I.V."/>
            <person name="Hibbett D.S."/>
        </authorList>
    </citation>
    <scope>NUCLEOTIDE SEQUENCE [LARGE SCALE GENOMIC DNA]</scope>
    <source>
        <strain evidence="2 3">HHB14362 ss-1</strain>
    </source>
</reference>
<name>A0A165MVY0_9AGAM</name>
<dbReference type="Pfam" id="PF17667">
    <property type="entry name" value="Pkinase_fungal"/>
    <property type="match status" value="1"/>
</dbReference>
<dbReference type="InterPro" id="IPR040976">
    <property type="entry name" value="Pkinase_fungal"/>
</dbReference>
<protein>
    <recommendedName>
        <fullName evidence="1">Fungal-type protein kinase domain-containing protein</fullName>
    </recommendedName>
</protein>
<evidence type="ECO:0000259" key="1">
    <source>
        <dbReference type="Pfam" id="PF17667"/>
    </source>
</evidence>